<dbReference type="SUPFAM" id="SSF56935">
    <property type="entry name" value="Porins"/>
    <property type="match status" value="1"/>
</dbReference>
<gene>
    <name evidence="7" type="ORF">GCM10022268_11460</name>
</gene>
<dbReference type="InterPro" id="IPR010104">
    <property type="entry name" value="TonB_rcpt_bac"/>
</dbReference>
<feature type="compositionally biased region" description="Polar residues" evidence="4">
    <location>
        <begin position="43"/>
        <end position="56"/>
    </location>
</feature>
<feature type="region of interest" description="Disordered" evidence="4">
    <location>
        <begin position="35"/>
        <end position="80"/>
    </location>
</feature>
<keyword evidence="3" id="KW-0998">Cell outer membrane</keyword>
<keyword evidence="2" id="KW-0472">Membrane</keyword>
<dbReference type="Gene3D" id="2.40.170.20">
    <property type="entry name" value="TonB-dependent receptor, beta-barrel domain"/>
    <property type="match status" value="1"/>
</dbReference>
<dbReference type="Proteomes" id="UP001500523">
    <property type="component" value="Unassembled WGS sequence"/>
</dbReference>
<dbReference type="Gene3D" id="2.170.130.10">
    <property type="entry name" value="TonB-dependent receptor, plug domain"/>
    <property type="match status" value="1"/>
</dbReference>
<dbReference type="RefSeq" id="WP_344692412.1">
    <property type="nucleotide sequence ID" value="NZ_BAABBF010000002.1"/>
</dbReference>
<keyword evidence="5" id="KW-0732">Signal</keyword>
<keyword evidence="8" id="KW-1185">Reference proteome</keyword>
<evidence type="ECO:0000313" key="7">
    <source>
        <dbReference type="EMBL" id="GAA3703486.1"/>
    </source>
</evidence>
<dbReference type="EMBL" id="BAABBF010000002">
    <property type="protein sequence ID" value="GAA3703486.1"/>
    <property type="molecule type" value="Genomic_DNA"/>
</dbReference>
<evidence type="ECO:0000256" key="5">
    <source>
        <dbReference type="SAM" id="SignalP"/>
    </source>
</evidence>
<proteinExistence type="predicted"/>
<dbReference type="PANTHER" id="PTHR40980:SF3">
    <property type="entry name" value="TONB-DEPENDENT RECEPTOR-LIKE BETA-BARREL DOMAIN-CONTAINING PROTEIN"/>
    <property type="match status" value="1"/>
</dbReference>
<dbReference type="InterPro" id="IPR012910">
    <property type="entry name" value="Plug_dom"/>
</dbReference>
<name>A0ABP7DED9_9SPHN</name>
<dbReference type="InterPro" id="IPR036942">
    <property type="entry name" value="Beta-barrel_TonB_sf"/>
</dbReference>
<evidence type="ECO:0000259" key="6">
    <source>
        <dbReference type="Pfam" id="PF07715"/>
    </source>
</evidence>
<sequence length="1225" mass="132768">MSTIASFRLRRVAATSSWLAIGLAIATMPHAAAAQSNSGAPATSNGPQANAPSSDSEILVVGSRESQQTANRRKRNARTATDSIVADDIGSFPDRNVNEAISRIPGVALSRNEFGEGDGVAIRGNGPGLTRVELDGIGVQSTNGLAVDGGPTRGGDLRELSAELIKSVDVVKGSTADQTEGSLGGGVQIKTRSGLDFKKPYFSVRAGAQQNSLGRDWTPDFNAVASRRYLGGRLGVIVSGTYAKIQNNGHNYENTTSNNRNYSRLYDFDNSPEKTFAFNPDTVGTDAADVPIANSFAPGGGALTPRRLVTLAAGAQSKAECISIFPFNTTGSPTQRTQRILEQQTCLNQWNDYTPSLIRHFTNEQNDERYSLDARFDFQVNDNLVLFFKGTRADRKVHDQNRSRTPITLFSANPAGSFVDSTITTVPRTRTVSPNAPAGYYLFDPQYGLNNIANNPTLGNVLNVVPGSVVVDAKHNVTGMTLTNNSVNIDQIENEIDTKTAYVQGGAEWRSDRLEIDLWGGMTRARTSRADMRTARSYQYGDATLALQGNGLWDIQLPTDYDETNPANFVQVNRPPCVAGGTNPATCIGQNAVAASANGPATPQYLVSQLPLVTPSFSVQYSPRLGIASEKIGKFDFAYKTEDLLPFINRIKVGAMYRNNRISRWGGGGYTTVSQQGVFGQPGYVPAVIVPTAQVRGTFRACEPTAGSAAAGGLSCNFGFVPSTNPANIRSGVDTLTPQALRDLFAGTLDKADSKFFGDLPNRGNLPPSWQGIRTDELFSQLGASQFLNFDCLISCVGSDGQTYAQPVARTNETIKNVYAMVDFNQDLPLGLRFDGNTGVRGVFTKVSGTALQTISAVRVLPGFNPADPNNTGTISTQTFSFPATINSSTRDWLPTVNLNLWAFRDSLVFRAYGGKTVARPSTDRLLPGGNCTAYDERQALIAGDDEFGCSGRLGNPGLKPFTAWNYNFSLEWYANADTLFSATFGRLDVKVGNPIGVTVLSRPFEGSTVTDPVTGRPLSEIEFSIPTWANGPGYKRNIWEFQAKTAFTMLPWIFRHTGVDTNLSILSSIVTSGQREPLTGDTMLPPDESKYYLNTSFWYDDGRFNFRLAYQKRTTRFSCITPCGGNTGDINYPGEQWTNVRLVGPGYNPGTARFIDGSEFLDAKAAWNITRALQVYVEARNISREAQTISTGPYINFADGTPRIMKIQYGGRRILGGVRFQFGR</sequence>
<comment type="subcellular location">
    <subcellularLocation>
        <location evidence="1">Cell outer membrane</location>
    </subcellularLocation>
</comment>
<reference evidence="8" key="1">
    <citation type="journal article" date="2019" name="Int. J. Syst. Evol. Microbiol.">
        <title>The Global Catalogue of Microorganisms (GCM) 10K type strain sequencing project: providing services to taxonomists for standard genome sequencing and annotation.</title>
        <authorList>
            <consortium name="The Broad Institute Genomics Platform"/>
            <consortium name="The Broad Institute Genome Sequencing Center for Infectious Disease"/>
            <person name="Wu L."/>
            <person name="Ma J."/>
        </authorList>
    </citation>
    <scope>NUCLEOTIDE SEQUENCE [LARGE SCALE GENOMIC DNA]</scope>
    <source>
        <strain evidence="8">JCM 17498</strain>
    </source>
</reference>
<dbReference type="InterPro" id="IPR037066">
    <property type="entry name" value="Plug_dom_sf"/>
</dbReference>
<dbReference type="NCBIfam" id="TIGR01782">
    <property type="entry name" value="TonB-Xanth-Caul"/>
    <property type="match status" value="1"/>
</dbReference>
<dbReference type="Pfam" id="PF07715">
    <property type="entry name" value="Plug"/>
    <property type="match status" value="1"/>
</dbReference>
<feature type="signal peptide" evidence="5">
    <location>
        <begin position="1"/>
        <end position="34"/>
    </location>
</feature>
<feature type="chain" id="PRO_5046296389" description="TonB-dependent receptor plug domain-containing protein" evidence="5">
    <location>
        <begin position="35"/>
        <end position="1225"/>
    </location>
</feature>
<organism evidence="7 8">
    <name type="scientific">Sphingomonas cynarae</name>
    <dbReference type="NCBI Taxonomy" id="930197"/>
    <lineage>
        <taxon>Bacteria</taxon>
        <taxon>Pseudomonadati</taxon>
        <taxon>Pseudomonadota</taxon>
        <taxon>Alphaproteobacteria</taxon>
        <taxon>Sphingomonadales</taxon>
        <taxon>Sphingomonadaceae</taxon>
        <taxon>Sphingomonas</taxon>
    </lineage>
</organism>
<evidence type="ECO:0000256" key="3">
    <source>
        <dbReference type="ARBA" id="ARBA00023237"/>
    </source>
</evidence>
<protein>
    <recommendedName>
        <fullName evidence="6">TonB-dependent receptor plug domain-containing protein</fullName>
    </recommendedName>
</protein>
<dbReference type="PANTHER" id="PTHR40980">
    <property type="entry name" value="PLUG DOMAIN-CONTAINING PROTEIN"/>
    <property type="match status" value="1"/>
</dbReference>
<comment type="caution">
    <text evidence="7">The sequence shown here is derived from an EMBL/GenBank/DDBJ whole genome shotgun (WGS) entry which is preliminary data.</text>
</comment>
<evidence type="ECO:0000313" key="8">
    <source>
        <dbReference type="Proteomes" id="UP001500523"/>
    </source>
</evidence>
<feature type="domain" description="TonB-dependent receptor plug" evidence="6">
    <location>
        <begin position="74"/>
        <end position="185"/>
    </location>
</feature>
<evidence type="ECO:0000256" key="2">
    <source>
        <dbReference type="ARBA" id="ARBA00023136"/>
    </source>
</evidence>
<evidence type="ECO:0000256" key="1">
    <source>
        <dbReference type="ARBA" id="ARBA00004442"/>
    </source>
</evidence>
<evidence type="ECO:0000256" key="4">
    <source>
        <dbReference type="SAM" id="MobiDB-lite"/>
    </source>
</evidence>
<accession>A0ABP7DED9</accession>